<evidence type="ECO:0000313" key="2">
    <source>
        <dbReference type="Proteomes" id="UP001254832"/>
    </source>
</evidence>
<reference evidence="1" key="1">
    <citation type="submission" date="2023-07" db="EMBL/GenBank/DDBJ databases">
        <title>Sorghum-associated microbial communities from plants grown in Nebraska, USA.</title>
        <authorList>
            <person name="Schachtman D."/>
        </authorList>
    </citation>
    <scope>NUCLEOTIDE SEQUENCE</scope>
    <source>
        <strain evidence="1">BE80</strain>
    </source>
</reference>
<dbReference type="RefSeq" id="WP_145048795.1">
    <property type="nucleotide sequence ID" value="NZ_JAVDTR010000001.1"/>
</dbReference>
<gene>
    <name evidence="1" type="ORF">J2W91_000195</name>
</gene>
<accession>A0AAP5LK27</accession>
<organism evidence="1 2">
    <name type="scientific">Paenibacillus amylolyticus</name>
    <dbReference type="NCBI Taxonomy" id="1451"/>
    <lineage>
        <taxon>Bacteria</taxon>
        <taxon>Bacillati</taxon>
        <taxon>Bacillota</taxon>
        <taxon>Bacilli</taxon>
        <taxon>Bacillales</taxon>
        <taxon>Paenibacillaceae</taxon>
        <taxon>Paenibacillus</taxon>
    </lineage>
</organism>
<dbReference type="Pfam" id="PF11578">
    <property type="entry name" value="DUF3237"/>
    <property type="match status" value="1"/>
</dbReference>
<protein>
    <recommendedName>
        <fullName evidence="3">DUF3237 domain-containing protein</fullName>
    </recommendedName>
</protein>
<sequence length="141" mass="15479">MELEEVFTVHVKILETFELRNSEDDSVVMITFTGDVTGKYFEGIVLNGGVDTQVIGKGGDRHSLSARYMLQGEDFTGQSCEIYIENNGNINKKLKSSLFRTSPTIITNSTALSFLNSDILVGEGKATDTGLDIIIYRVSTS</sequence>
<dbReference type="Proteomes" id="UP001254832">
    <property type="component" value="Unassembled WGS sequence"/>
</dbReference>
<name>A0AAP5LK27_PAEAM</name>
<proteinExistence type="predicted"/>
<evidence type="ECO:0000313" key="1">
    <source>
        <dbReference type="EMBL" id="MDR6721747.1"/>
    </source>
</evidence>
<evidence type="ECO:0008006" key="3">
    <source>
        <dbReference type="Google" id="ProtNLM"/>
    </source>
</evidence>
<dbReference type="AlphaFoldDB" id="A0AAP5LK27"/>
<dbReference type="EMBL" id="JAVDTR010000001">
    <property type="protein sequence ID" value="MDR6721747.1"/>
    <property type="molecule type" value="Genomic_DNA"/>
</dbReference>
<comment type="caution">
    <text evidence="1">The sequence shown here is derived from an EMBL/GenBank/DDBJ whole genome shotgun (WGS) entry which is preliminary data.</text>
</comment>
<dbReference type="Gene3D" id="2.40.160.20">
    <property type="match status" value="1"/>
</dbReference>